<dbReference type="RefSeq" id="WP_002509106.1">
    <property type="nucleotide sequence ID" value="NZ_AP019698.1"/>
</dbReference>
<dbReference type="InterPro" id="IPR004360">
    <property type="entry name" value="Glyas_Fos-R_dOase_dom"/>
</dbReference>
<dbReference type="PANTHER" id="PTHR33990">
    <property type="entry name" value="PROTEIN YJDN-RELATED"/>
    <property type="match status" value="1"/>
</dbReference>
<dbReference type="Pfam" id="PF00903">
    <property type="entry name" value="Glyoxalase"/>
    <property type="match status" value="1"/>
</dbReference>
<evidence type="ECO:0000313" key="4">
    <source>
        <dbReference type="Proteomes" id="UP000254956"/>
    </source>
</evidence>
<dbReference type="Proteomes" id="UP000254956">
    <property type="component" value="Unassembled WGS sequence"/>
</dbReference>
<dbReference type="OrthoDB" id="9795306at2"/>
<dbReference type="EMBL" id="BKAV01000036">
    <property type="protein sequence ID" value="GEQ01370.1"/>
    <property type="molecule type" value="Genomic_DNA"/>
</dbReference>
<reference evidence="3 4" key="1">
    <citation type="submission" date="2018-06" db="EMBL/GenBank/DDBJ databases">
        <authorList>
            <consortium name="Pathogen Informatics"/>
            <person name="Doyle S."/>
        </authorList>
    </citation>
    <scope>NUCLEOTIDE SEQUENCE [LARGE SCALE GENOMIC DNA]</scope>
    <source>
        <strain evidence="3 4">NCTC12413</strain>
    </source>
</reference>
<evidence type="ECO:0000313" key="5">
    <source>
        <dbReference type="Proteomes" id="UP000321598"/>
    </source>
</evidence>
<dbReference type="EMBL" id="UGZE01000001">
    <property type="protein sequence ID" value="SUJ15019.1"/>
    <property type="molecule type" value="Genomic_DNA"/>
</dbReference>
<name>A0A2T7BS41_9STAP</name>
<evidence type="ECO:0000259" key="1">
    <source>
        <dbReference type="Pfam" id="PF00903"/>
    </source>
</evidence>
<accession>A0A2T7BS41</accession>
<dbReference type="Gene3D" id="3.10.180.10">
    <property type="entry name" value="2,3-Dihydroxybiphenyl 1,2-Dioxygenase, domain 1"/>
    <property type="match status" value="1"/>
</dbReference>
<dbReference type="SUPFAM" id="SSF54593">
    <property type="entry name" value="Glyoxalase/Bleomycin resistance protein/Dihydroxybiphenyl dioxygenase"/>
    <property type="match status" value="1"/>
</dbReference>
<reference evidence="2 5" key="2">
    <citation type="submission" date="2019-07" db="EMBL/GenBank/DDBJ databases">
        <title>Whole genome shotgun sequence of Staphylococcus arlettae NBRC 109765.</title>
        <authorList>
            <person name="Hosoyama A."/>
            <person name="Uohara A."/>
            <person name="Ohji S."/>
            <person name="Ichikawa N."/>
        </authorList>
    </citation>
    <scope>NUCLEOTIDE SEQUENCE [LARGE SCALE GENOMIC DNA]</scope>
    <source>
        <strain evidence="2 5">NBRC 109765</strain>
    </source>
</reference>
<dbReference type="PANTHER" id="PTHR33990:SF1">
    <property type="entry name" value="PROTEIN YJDN"/>
    <property type="match status" value="1"/>
</dbReference>
<protein>
    <submittedName>
        <fullName evidence="3">Phnb</fullName>
    </submittedName>
</protein>
<feature type="domain" description="Glyoxalase/fosfomycin resistance/dioxygenase" evidence="1">
    <location>
        <begin position="14"/>
        <end position="137"/>
    </location>
</feature>
<dbReference type="STRING" id="1212545.SARL_01626"/>
<evidence type="ECO:0000313" key="3">
    <source>
        <dbReference type="EMBL" id="SUJ15019.1"/>
    </source>
</evidence>
<dbReference type="Proteomes" id="UP000321598">
    <property type="component" value="Unassembled WGS sequence"/>
</dbReference>
<gene>
    <name evidence="3" type="ORF">NCTC12413_00876</name>
    <name evidence="2" type="ORF">SAR03_24070</name>
</gene>
<organism evidence="3 4">
    <name type="scientific">Staphylococcus arlettae</name>
    <dbReference type="NCBI Taxonomy" id="29378"/>
    <lineage>
        <taxon>Bacteria</taxon>
        <taxon>Bacillati</taxon>
        <taxon>Bacillota</taxon>
        <taxon>Bacilli</taxon>
        <taxon>Bacillales</taxon>
        <taxon>Staphylococcaceae</taxon>
        <taxon>Staphylococcus</taxon>
    </lineage>
</organism>
<evidence type="ECO:0000313" key="2">
    <source>
        <dbReference type="EMBL" id="GEQ01370.1"/>
    </source>
</evidence>
<dbReference type="AlphaFoldDB" id="A0A2T7BS41"/>
<sequence length="141" mass="16182">MKTIQYFNFKNSLAALNFYEQHLGAANIHRVGGDDEMFKDMPEEYQVDGDFTMHATFEILGQTFYCSDTWKNKKIDNSGAIVTFTFDYNNEDERQQAVTFFENAINGGCVATMELGQTEWSPLYGMFNDPFGVTWMISAEE</sequence>
<proteinExistence type="predicted"/>
<dbReference type="InterPro" id="IPR029068">
    <property type="entry name" value="Glyas_Bleomycin-R_OHBP_Dase"/>
</dbReference>
<dbReference type="GeneID" id="97287222"/>
<keyword evidence="5" id="KW-1185">Reference proteome</keyword>